<feature type="domain" description="CAAX prenyl protease 2/Lysostaphin resistance protein A-like" evidence="2">
    <location>
        <begin position="417"/>
        <end position="509"/>
    </location>
</feature>
<protein>
    <submittedName>
        <fullName evidence="3">CPBP family intramembrane metalloprotease</fullName>
    </submittedName>
</protein>
<dbReference type="InterPro" id="IPR003675">
    <property type="entry name" value="Rce1/LyrA-like_dom"/>
</dbReference>
<gene>
    <name evidence="3" type="ORF">OIN60_17095</name>
</gene>
<feature type="transmembrane region" description="Helical" evidence="1">
    <location>
        <begin position="525"/>
        <end position="545"/>
    </location>
</feature>
<dbReference type="Proteomes" id="UP001241848">
    <property type="component" value="Unassembled WGS sequence"/>
</dbReference>
<evidence type="ECO:0000313" key="4">
    <source>
        <dbReference type="Proteomes" id="UP001241848"/>
    </source>
</evidence>
<proteinExistence type="predicted"/>
<evidence type="ECO:0000313" key="3">
    <source>
        <dbReference type="EMBL" id="MDP4098452.1"/>
    </source>
</evidence>
<evidence type="ECO:0000259" key="2">
    <source>
        <dbReference type="Pfam" id="PF02517"/>
    </source>
</evidence>
<feature type="transmembrane region" description="Helical" evidence="1">
    <location>
        <begin position="257"/>
        <end position="278"/>
    </location>
</feature>
<feature type="transmembrane region" description="Helical" evidence="1">
    <location>
        <begin position="321"/>
        <end position="344"/>
    </location>
</feature>
<feature type="transmembrane region" description="Helical" evidence="1">
    <location>
        <begin position="290"/>
        <end position="309"/>
    </location>
</feature>
<comment type="caution">
    <text evidence="3">The sequence shown here is derived from an EMBL/GenBank/DDBJ whole genome shotgun (WGS) entry which is preliminary data.</text>
</comment>
<sequence length="564" mass="62637">MNPTGKPVTLTADFKKLSILGIIGLAVFLLLQVLLPVLSSLGQNQQTDVISKQKAVENAAAFAESVLGYQGLTKEIPSPAYVAQSELYGYLSREQLLPDYNRQWIGKYPYEFYRVSLPDPAEDRTLLVDVSLQTGKPAGFMINSGNAMYSSTEALPEGQQRSQLMLMYEAGLSLADKTALAAPLLKQMGYSTENLTVQTREGEAGLIYEDEGSMIGEAVLQIKLTFENGDVRSLESSFTVPPTHTAYVDRQTRLANLLYYIGYMLFSFVLGVLAVVYSSLTRRHTSFTRGIVMSIVYFAISVFILFNMMPYLQTQSVNKDALIFSIGLQTIFNLMMGVILYFSLVGGNGLWKQAGFNPWPRAKEPGYGLYVLRSMLTGYLWAFILLGVQSIIFVILSLLIGSWSTIDETQSPYNMTYAWLLPVMAWMAGIGEEAVYRLFGIPMLKKIVRSTLAASVITSLIWAFGHTLYPIYPVITRPIELLFLGLLFSFIFLRYGFIAVMFSHIVFDCILMGISLIAMGDSINIAAGVIGMLLPAAVGYILYLFNPTKKKKPYITTPHPEGQL</sequence>
<dbReference type="EMBL" id="JAPCKK010000021">
    <property type="protein sequence ID" value="MDP4098452.1"/>
    <property type="molecule type" value="Genomic_DNA"/>
</dbReference>
<keyword evidence="3" id="KW-0378">Hydrolase</keyword>
<organism evidence="3 4">
    <name type="scientific">Paenibacillus zeirhizosphaerae</name>
    <dbReference type="NCBI Taxonomy" id="2987519"/>
    <lineage>
        <taxon>Bacteria</taxon>
        <taxon>Bacillati</taxon>
        <taxon>Bacillota</taxon>
        <taxon>Bacilli</taxon>
        <taxon>Bacillales</taxon>
        <taxon>Paenibacillaceae</taxon>
        <taxon>Paenibacillus</taxon>
    </lineage>
</organism>
<dbReference type="GO" id="GO:0008237">
    <property type="term" value="F:metallopeptidase activity"/>
    <property type="evidence" value="ECO:0007669"/>
    <property type="project" value="UniProtKB-KW"/>
</dbReference>
<feature type="transmembrane region" description="Helical" evidence="1">
    <location>
        <begin position="471"/>
        <end position="493"/>
    </location>
</feature>
<dbReference type="Pfam" id="PF02517">
    <property type="entry name" value="Rce1-like"/>
    <property type="match status" value="1"/>
</dbReference>
<keyword evidence="1" id="KW-0812">Transmembrane</keyword>
<feature type="transmembrane region" description="Helical" evidence="1">
    <location>
        <begin position="447"/>
        <end position="465"/>
    </location>
</feature>
<keyword evidence="3" id="KW-0645">Protease</keyword>
<feature type="transmembrane region" description="Helical" evidence="1">
    <location>
        <begin position="379"/>
        <end position="404"/>
    </location>
</feature>
<feature type="transmembrane region" description="Helical" evidence="1">
    <location>
        <begin position="416"/>
        <end position="435"/>
    </location>
</feature>
<keyword evidence="4" id="KW-1185">Reference proteome</keyword>
<keyword evidence="1" id="KW-0472">Membrane</keyword>
<name>A0ABT9FUN8_9BACL</name>
<evidence type="ECO:0000256" key="1">
    <source>
        <dbReference type="SAM" id="Phobius"/>
    </source>
</evidence>
<dbReference type="RefSeq" id="WP_305756075.1">
    <property type="nucleotide sequence ID" value="NZ_JAPCKK010000021.1"/>
</dbReference>
<reference evidence="3 4" key="1">
    <citation type="submission" date="2022-10" db="EMBL/GenBank/DDBJ databases">
        <title>Paenibacillus description and whole genome data of maize root bacterial community.</title>
        <authorList>
            <person name="Marton D."/>
            <person name="Farkas M."/>
            <person name="Cserhati M."/>
        </authorList>
    </citation>
    <scope>NUCLEOTIDE SEQUENCE [LARGE SCALE GENOMIC DNA]</scope>
    <source>
        <strain evidence="3 4">P96</strain>
    </source>
</reference>
<keyword evidence="1" id="KW-1133">Transmembrane helix</keyword>
<keyword evidence="3" id="KW-0482">Metalloprotease</keyword>
<accession>A0ABT9FUN8</accession>